<proteinExistence type="predicted"/>
<protein>
    <submittedName>
        <fullName evidence="1">Uncharacterized protein</fullName>
    </submittedName>
</protein>
<dbReference type="AlphaFoldDB" id="A0A0X3PLN7"/>
<sequence>MEYGAPFTLEFRSMALTGPGQTQTNTKHLNTPLLVYESSSDVYPPARGSNEQKVVYHPTIRPRICLIAVGKASTCSSTLRTSSLLTNCIRILMKFLRAEYLRYD</sequence>
<reference evidence="1" key="1">
    <citation type="submission" date="2016-01" db="EMBL/GenBank/DDBJ databases">
        <title>Reference transcriptome for the parasite Schistocephalus solidus: insights into the molecular evolution of parasitism.</title>
        <authorList>
            <person name="Hebert F.O."/>
            <person name="Grambauer S."/>
            <person name="Barber I."/>
            <person name="Landry C.R."/>
            <person name="Aubin-Horth N."/>
        </authorList>
    </citation>
    <scope>NUCLEOTIDE SEQUENCE</scope>
</reference>
<name>A0A0X3PLN7_SCHSO</name>
<evidence type="ECO:0000313" key="1">
    <source>
        <dbReference type="EMBL" id="JAP50767.1"/>
    </source>
</evidence>
<organism evidence="1">
    <name type="scientific">Schistocephalus solidus</name>
    <name type="common">Tapeworm</name>
    <dbReference type="NCBI Taxonomy" id="70667"/>
    <lineage>
        <taxon>Eukaryota</taxon>
        <taxon>Metazoa</taxon>
        <taxon>Spiralia</taxon>
        <taxon>Lophotrochozoa</taxon>
        <taxon>Platyhelminthes</taxon>
        <taxon>Cestoda</taxon>
        <taxon>Eucestoda</taxon>
        <taxon>Diphyllobothriidea</taxon>
        <taxon>Diphyllobothriidae</taxon>
        <taxon>Schistocephalus</taxon>
    </lineage>
</organism>
<accession>A0A0X3PLN7</accession>
<gene>
    <name evidence="1" type="ORF">TR167553</name>
</gene>
<dbReference type="EMBL" id="GEEE01012458">
    <property type="protein sequence ID" value="JAP50767.1"/>
    <property type="molecule type" value="Transcribed_RNA"/>
</dbReference>